<protein>
    <submittedName>
        <fullName evidence="2">Uncharacterized protein</fullName>
    </submittedName>
</protein>
<proteinExistence type="predicted"/>
<name>A0A2P2PLY6_RHIMU</name>
<feature type="transmembrane region" description="Helical" evidence="1">
    <location>
        <begin position="74"/>
        <end position="99"/>
    </location>
</feature>
<organism evidence="2">
    <name type="scientific">Rhizophora mucronata</name>
    <name type="common">Asiatic mangrove</name>
    <dbReference type="NCBI Taxonomy" id="61149"/>
    <lineage>
        <taxon>Eukaryota</taxon>
        <taxon>Viridiplantae</taxon>
        <taxon>Streptophyta</taxon>
        <taxon>Embryophyta</taxon>
        <taxon>Tracheophyta</taxon>
        <taxon>Spermatophyta</taxon>
        <taxon>Magnoliopsida</taxon>
        <taxon>eudicotyledons</taxon>
        <taxon>Gunneridae</taxon>
        <taxon>Pentapetalae</taxon>
        <taxon>rosids</taxon>
        <taxon>fabids</taxon>
        <taxon>Malpighiales</taxon>
        <taxon>Rhizophoraceae</taxon>
        <taxon>Rhizophora</taxon>
    </lineage>
</organism>
<feature type="transmembrane region" description="Helical" evidence="1">
    <location>
        <begin position="28"/>
        <end position="53"/>
    </location>
</feature>
<reference evidence="2" key="1">
    <citation type="submission" date="2018-02" db="EMBL/GenBank/DDBJ databases">
        <title>Rhizophora mucronata_Transcriptome.</title>
        <authorList>
            <person name="Meera S.P."/>
            <person name="Sreeshan A."/>
            <person name="Augustine A."/>
        </authorList>
    </citation>
    <scope>NUCLEOTIDE SEQUENCE</scope>
    <source>
        <tissue evidence="2">Leaf</tissue>
    </source>
</reference>
<keyword evidence="1" id="KW-0472">Membrane</keyword>
<evidence type="ECO:0000313" key="2">
    <source>
        <dbReference type="EMBL" id="MBX55748.1"/>
    </source>
</evidence>
<dbReference type="AlphaFoldDB" id="A0A2P2PLY6"/>
<sequence length="116" mass="13573">MHCCMPLSCMMEHLCAINKWFFIYTDKVYLGSHCCYFFQMELFSVLFCGGIYMKLETSSLHFKKFMHDINCGGIFCGVETFELFIFSSILAMLHCYVLFISPLGAKMLKVFPNKYF</sequence>
<evidence type="ECO:0000256" key="1">
    <source>
        <dbReference type="SAM" id="Phobius"/>
    </source>
</evidence>
<dbReference type="EMBL" id="GGEC01075264">
    <property type="protein sequence ID" value="MBX55748.1"/>
    <property type="molecule type" value="Transcribed_RNA"/>
</dbReference>
<keyword evidence="1" id="KW-1133">Transmembrane helix</keyword>
<keyword evidence="1" id="KW-0812">Transmembrane</keyword>
<accession>A0A2P2PLY6</accession>